<keyword evidence="4 8" id="KW-1133">Transmembrane helix</keyword>
<dbReference type="InterPro" id="IPR010989">
    <property type="entry name" value="SNARE"/>
</dbReference>
<evidence type="ECO:0000256" key="8">
    <source>
        <dbReference type="SAM" id="Phobius"/>
    </source>
</evidence>
<comment type="caution">
    <text evidence="10">The sequence shown here is derived from an EMBL/GenBank/DDBJ whole genome shotgun (WGS) entry which is preliminary data.</text>
</comment>
<feature type="transmembrane region" description="Helical" evidence="8">
    <location>
        <begin position="351"/>
        <end position="374"/>
    </location>
</feature>
<dbReference type="OrthoDB" id="10255013at2759"/>
<dbReference type="SUPFAM" id="SSF47661">
    <property type="entry name" value="t-snare proteins"/>
    <property type="match status" value="1"/>
</dbReference>
<dbReference type="PANTHER" id="PTHR19957">
    <property type="entry name" value="SYNTAXIN"/>
    <property type="match status" value="1"/>
</dbReference>
<dbReference type="GO" id="GO:0048278">
    <property type="term" value="P:vesicle docking"/>
    <property type="evidence" value="ECO:0007669"/>
    <property type="project" value="TreeGrafter"/>
</dbReference>
<dbReference type="GO" id="GO:0006906">
    <property type="term" value="P:vesicle fusion"/>
    <property type="evidence" value="ECO:0007669"/>
    <property type="project" value="TreeGrafter"/>
</dbReference>
<dbReference type="GO" id="GO:0031201">
    <property type="term" value="C:SNARE complex"/>
    <property type="evidence" value="ECO:0007669"/>
    <property type="project" value="TreeGrafter"/>
</dbReference>
<evidence type="ECO:0000256" key="1">
    <source>
        <dbReference type="ARBA" id="ARBA00004211"/>
    </source>
</evidence>
<keyword evidence="5" id="KW-0175">Coiled coil</keyword>
<gene>
    <name evidence="10" type="ORF">TGAMA5MH_00730</name>
</gene>
<dbReference type="InterPro" id="IPR045242">
    <property type="entry name" value="Syntaxin"/>
</dbReference>
<proteinExistence type="inferred from homology"/>
<keyword evidence="6 8" id="KW-0472">Membrane</keyword>
<evidence type="ECO:0000313" key="10">
    <source>
        <dbReference type="EMBL" id="PNP48073.1"/>
    </source>
</evidence>
<evidence type="ECO:0000259" key="9">
    <source>
        <dbReference type="PROSITE" id="PS50192"/>
    </source>
</evidence>
<evidence type="ECO:0000256" key="4">
    <source>
        <dbReference type="ARBA" id="ARBA00022989"/>
    </source>
</evidence>
<dbReference type="FunFam" id="1.20.58.70:FF:000008">
    <property type="entry name" value="Syntaxin family protein"/>
    <property type="match status" value="1"/>
</dbReference>
<evidence type="ECO:0000256" key="3">
    <source>
        <dbReference type="ARBA" id="ARBA00022692"/>
    </source>
</evidence>
<evidence type="ECO:0000256" key="2">
    <source>
        <dbReference type="ARBA" id="ARBA00009063"/>
    </source>
</evidence>
<dbReference type="Proteomes" id="UP000236546">
    <property type="component" value="Unassembled WGS sequence"/>
</dbReference>
<dbReference type="GO" id="GO:0005484">
    <property type="term" value="F:SNAP receptor activity"/>
    <property type="evidence" value="ECO:0007669"/>
    <property type="project" value="TreeGrafter"/>
</dbReference>
<dbReference type="Gene3D" id="1.20.58.70">
    <property type="match status" value="1"/>
</dbReference>
<dbReference type="PANTHER" id="PTHR19957:SF380">
    <property type="entry name" value="SYNTAXIN FAMILY PROTEIN"/>
    <property type="match status" value="1"/>
</dbReference>
<dbReference type="PROSITE" id="PS50192">
    <property type="entry name" value="T_SNARE"/>
    <property type="match status" value="1"/>
</dbReference>
<dbReference type="InterPro" id="IPR006011">
    <property type="entry name" value="Syntaxin_N"/>
</dbReference>
<dbReference type="GO" id="GO:0000149">
    <property type="term" value="F:SNARE binding"/>
    <property type="evidence" value="ECO:0007669"/>
    <property type="project" value="TreeGrafter"/>
</dbReference>
<dbReference type="EMBL" id="MTYH01000010">
    <property type="protein sequence ID" value="PNP48073.1"/>
    <property type="molecule type" value="Genomic_DNA"/>
</dbReference>
<evidence type="ECO:0000256" key="6">
    <source>
        <dbReference type="ARBA" id="ARBA00023136"/>
    </source>
</evidence>
<evidence type="ECO:0000256" key="7">
    <source>
        <dbReference type="SAM" id="MobiDB-lite"/>
    </source>
</evidence>
<organism evidence="10 11">
    <name type="scientific">Trichoderma gamsii</name>
    <dbReference type="NCBI Taxonomy" id="398673"/>
    <lineage>
        <taxon>Eukaryota</taxon>
        <taxon>Fungi</taxon>
        <taxon>Dikarya</taxon>
        <taxon>Ascomycota</taxon>
        <taxon>Pezizomycotina</taxon>
        <taxon>Sordariomycetes</taxon>
        <taxon>Hypocreomycetidae</taxon>
        <taxon>Hypocreales</taxon>
        <taxon>Hypocreaceae</taxon>
        <taxon>Trichoderma</taxon>
    </lineage>
</organism>
<dbReference type="GO" id="GO:0012505">
    <property type="term" value="C:endomembrane system"/>
    <property type="evidence" value="ECO:0007669"/>
    <property type="project" value="TreeGrafter"/>
</dbReference>
<reference evidence="10 11" key="1">
    <citation type="submission" date="2017-02" db="EMBL/GenBank/DDBJ databases">
        <title>Genomes of Trichoderma spp. with biocontrol activity.</title>
        <authorList>
            <person name="Gardiner D."/>
            <person name="Kazan K."/>
            <person name="Vos C."/>
            <person name="Harvey P."/>
        </authorList>
    </citation>
    <scope>NUCLEOTIDE SEQUENCE [LARGE SCALE GENOMIC DNA]</scope>
    <source>
        <strain evidence="10 11">A5MH</strain>
    </source>
</reference>
<sequence>MSVIRVSISQSLDLGFASSAPESRIPVTDALSLFRYGGNQNPYDQRNDNYGGGGYDNPPPSYNNTPYGAGGRGYAPTGSMDDSTHRSTHHADVNRTLTGSAVEMAPLTQNAGSMAREDPNAIRNECRDISNSVRQVESSLEQIKVLQSRVLSDVDSSSSSQSNRQLDALTTETTATYRSLVERVRTIKSKPEGRSAMNSSHVDRVDREVKAVITKYQTVESEFQAAVKQQMGRQYRIVRPDATEEEVQAAVEDTGNGQIFSQALMQSDRQGRARAALSAVQDRHKELLKIEQQMTELFQLMQDLDTLVVQQDAAIVQIEQKGEEIVENLDKGNEEIAVAVTTARSTRKKKWICLGIVVAIIVIVVIIVLIYIFVVRGTNNNKKRSLLEEVAVPAARLVARLPSEDEIAAQFGRIAKGRLHLPAAPQ</sequence>
<protein>
    <recommendedName>
        <fullName evidence="9">t-SNARE coiled-coil homology domain-containing protein</fullName>
    </recommendedName>
</protein>
<evidence type="ECO:0000313" key="11">
    <source>
        <dbReference type="Proteomes" id="UP000236546"/>
    </source>
</evidence>
<dbReference type="CDD" id="cd15849">
    <property type="entry name" value="SNARE_Sso1"/>
    <property type="match status" value="1"/>
</dbReference>
<comment type="subcellular location">
    <subcellularLocation>
        <location evidence="1">Membrane</location>
        <topology evidence="1">Single-pass type IV membrane protein</topology>
    </subcellularLocation>
</comment>
<accession>A0A2K0TRB9</accession>
<dbReference type="GO" id="GO:0005886">
    <property type="term" value="C:plasma membrane"/>
    <property type="evidence" value="ECO:0007669"/>
    <property type="project" value="TreeGrafter"/>
</dbReference>
<dbReference type="InterPro" id="IPR000727">
    <property type="entry name" value="T_SNARE_dom"/>
</dbReference>
<feature type="region of interest" description="Disordered" evidence="7">
    <location>
        <begin position="38"/>
        <end position="57"/>
    </location>
</feature>
<dbReference type="Pfam" id="PF00804">
    <property type="entry name" value="Syntaxin"/>
    <property type="match status" value="1"/>
</dbReference>
<dbReference type="Pfam" id="PF05739">
    <property type="entry name" value="SNARE"/>
    <property type="match status" value="1"/>
</dbReference>
<keyword evidence="3 8" id="KW-0812">Transmembrane</keyword>
<name>A0A2K0TRB9_9HYPO</name>
<dbReference type="GO" id="GO:0006887">
    <property type="term" value="P:exocytosis"/>
    <property type="evidence" value="ECO:0007669"/>
    <property type="project" value="TreeGrafter"/>
</dbReference>
<comment type="similarity">
    <text evidence="2">Belongs to the syntaxin family.</text>
</comment>
<evidence type="ECO:0000256" key="5">
    <source>
        <dbReference type="ARBA" id="ARBA00023054"/>
    </source>
</evidence>
<dbReference type="AlphaFoldDB" id="A0A2K0TRB9"/>
<feature type="domain" description="T-SNARE coiled-coil homology" evidence="9">
    <location>
        <begin position="277"/>
        <end position="339"/>
    </location>
</feature>
<dbReference type="GO" id="GO:0006886">
    <property type="term" value="P:intracellular protein transport"/>
    <property type="evidence" value="ECO:0007669"/>
    <property type="project" value="TreeGrafter"/>
</dbReference>
<dbReference type="SMART" id="SM00397">
    <property type="entry name" value="t_SNARE"/>
    <property type="match status" value="1"/>
</dbReference>